<reference evidence="5 6" key="1">
    <citation type="submission" date="2024-10" db="EMBL/GenBank/DDBJ databases">
        <title>The Natural Products Discovery Center: Release of the First 8490 Sequenced Strains for Exploring Actinobacteria Biosynthetic Diversity.</title>
        <authorList>
            <person name="Kalkreuter E."/>
            <person name="Kautsar S.A."/>
            <person name="Yang D."/>
            <person name="Bader C.D."/>
            <person name="Teijaro C.N."/>
            <person name="Fluegel L."/>
            <person name="Davis C.M."/>
            <person name="Simpson J.R."/>
            <person name="Lauterbach L."/>
            <person name="Steele A.D."/>
            <person name="Gui C."/>
            <person name="Meng S."/>
            <person name="Li G."/>
            <person name="Viehrig K."/>
            <person name="Ye F."/>
            <person name="Su P."/>
            <person name="Kiefer A.F."/>
            <person name="Nichols A."/>
            <person name="Cepeda A.J."/>
            <person name="Yan W."/>
            <person name="Fan B."/>
            <person name="Jiang Y."/>
            <person name="Adhikari A."/>
            <person name="Zheng C.-J."/>
            <person name="Schuster L."/>
            <person name="Cowan T.M."/>
            <person name="Smanski M.J."/>
            <person name="Chevrette M.G."/>
            <person name="De Carvalho L.P.S."/>
            <person name="Shen B."/>
        </authorList>
    </citation>
    <scope>NUCLEOTIDE SEQUENCE [LARGE SCALE GENOMIC DNA]</scope>
    <source>
        <strain evidence="5 6">NPDC019626</strain>
    </source>
</reference>
<dbReference type="InterPro" id="IPR015813">
    <property type="entry name" value="Pyrv/PenolPyrv_kinase-like_dom"/>
</dbReference>
<evidence type="ECO:0000313" key="6">
    <source>
        <dbReference type="Proteomes" id="UP001611450"/>
    </source>
</evidence>
<gene>
    <name evidence="5" type="ORF">ACH47G_03565</name>
</gene>
<keyword evidence="6" id="KW-1185">Reference proteome</keyword>
<dbReference type="InterPro" id="IPR011206">
    <property type="entry name" value="Citrate_lyase_beta/mcl1/mcl2"/>
</dbReference>
<organism evidence="5 6">
    <name type="scientific">Nocardia beijingensis</name>
    <dbReference type="NCBI Taxonomy" id="95162"/>
    <lineage>
        <taxon>Bacteria</taxon>
        <taxon>Bacillati</taxon>
        <taxon>Actinomycetota</taxon>
        <taxon>Actinomycetes</taxon>
        <taxon>Mycobacteriales</taxon>
        <taxon>Nocardiaceae</taxon>
        <taxon>Nocardia</taxon>
    </lineage>
</organism>
<sequence>MAGLLIERIRAASTWLFVPADRPERFDKAAAAGAGLVVLDLEDAVAPDAKDTARAAAAEWVEAGNVCAVRINAAGTAWHAADLEALAPLGCAVMLPKAEAGSIGSVVATLGADASRSDPNRTRAASPAYDGAVGRSDGTPLIALIETAAGVLDARQIAATPGVHRLAVGTFDLAAELVVDPTDREALAGTRQLLVLASAAAGLPGPIDGVTAAVDDADLLTDDATYGRRLGFAGKLCIHPRQLPPVTAAFRPTEADIAWARRILAATTDSAGVAVVDGAMVDKPVVDRAHRILDLLDRLPFDTEDTK</sequence>
<keyword evidence="2" id="KW-0479">Metal-binding</keyword>
<dbReference type="InterPro" id="IPR040442">
    <property type="entry name" value="Pyrv_kinase-like_dom_sf"/>
</dbReference>
<dbReference type="InterPro" id="IPR005000">
    <property type="entry name" value="Aldolase/citrate-lyase_domain"/>
</dbReference>
<evidence type="ECO:0000256" key="2">
    <source>
        <dbReference type="ARBA" id="ARBA00022723"/>
    </source>
</evidence>
<comment type="caution">
    <text evidence="5">The sequence shown here is derived from an EMBL/GenBank/DDBJ whole genome shotgun (WGS) entry which is preliminary data.</text>
</comment>
<dbReference type="RefSeq" id="WP_396946304.1">
    <property type="nucleotide sequence ID" value="NZ_JBIRXV010000001.1"/>
</dbReference>
<keyword evidence="3" id="KW-0460">Magnesium</keyword>
<proteinExistence type="predicted"/>
<dbReference type="PANTHER" id="PTHR32308:SF10">
    <property type="entry name" value="CITRATE LYASE SUBUNIT BETA"/>
    <property type="match status" value="1"/>
</dbReference>
<dbReference type="GO" id="GO:0016829">
    <property type="term" value="F:lyase activity"/>
    <property type="evidence" value="ECO:0007669"/>
    <property type="project" value="UniProtKB-KW"/>
</dbReference>
<evidence type="ECO:0000256" key="3">
    <source>
        <dbReference type="ARBA" id="ARBA00022842"/>
    </source>
</evidence>
<dbReference type="PIRSF" id="PIRSF015582">
    <property type="entry name" value="Cit_lyase_B"/>
    <property type="match status" value="1"/>
</dbReference>
<name>A0ABW7WAQ7_9NOCA</name>
<protein>
    <submittedName>
        <fullName evidence="5">HpcH/HpaI aldolase/citrate lyase family protein</fullName>
    </submittedName>
</protein>
<dbReference type="EMBL" id="JBIRXV010000001">
    <property type="protein sequence ID" value="MFI2319541.1"/>
    <property type="molecule type" value="Genomic_DNA"/>
</dbReference>
<dbReference type="Gene3D" id="3.20.20.60">
    <property type="entry name" value="Phosphoenolpyruvate-binding domains"/>
    <property type="match status" value="1"/>
</dbReference>
<accession>A0ABW7WAQ7</accession>
<dbReference type="Pfam" id="PF03328">
    <property type="entry name" value="HpcH_HpaI"/>
    <property type="match status" value="1"/>
</dbReference>
<dbReference type="Proteomes" id="UP001611450">
    <property type="component" value="Unassembled WGS sequence"/>
</dbReference>
<dbReference type="SUPFAM" id="SSF51621">
    <property type="entry name" value="Phosphoenolpyruvate/pyruvate domain"/>
    <property type="match status" value="1"/>
</dbReference>
<evidence type="ECO:0000259" key="4">
    <source>
        <dbReference type="Pfam" id="PF03328"/>
    </source>
</evidence>
<dbReference type="PANTHER" id="PTHR32308">
    <property type="entry name" value="LYASE BETA SUBUNIT, PUTATIVE (AFU_ORTHOLOGUE AFUA_4G13030)-RELATED"/>
    <property type="match status" value="1"/>
</dbReference>
<evidence type="ECO:0000256" key="1">
    <source>
        <dbReference type="ARBA" id="ARBA00001946"/>
    </source>
</evidence>
<keyword evidence="5" id="KW-0456">Lyase</keyword>
<evidence type="ECO:0000313" key="5">
    <source>
        <dbReference type="EMBL" id="MFI2319541.1"/>
    </source>
</evidence>
<comment type="cofactor">
    <cofactor evidence="1">
        <name>Mg(2+)</name>
        <dbReference type="ChEBI" id="CHEBI:18420"/>
    </cofactor>
</comment>
<feature type="domain" description="HpcH/HpaI aldolase/citrate lyase" evidence="4">
    <location>
        <begin position="15"/>
        <end position="240"/>
    </location>
</feature>